<accession>A0A0C9YGV3</accession>
<dbReference type="Proteomes" id="UP000054018">
    <property type="component" value="Unassembled WGS sequence"/>
</dbReference>
<protein>
    <submittedName>
        <fullName evidence="1">Uncharacterized protein</fullName>
    </submittedName>
</protein>
<sequence>MFYLDPPIRLANHIVPVGIPDGCDSSHQISDHVTGDYSLGHIPLPSSPSTSQVLVEDVILLSASDMIQMSTAGSSTLINTFVCGKHEDGCHICLNLELDQAPLTSEQLEVTVDIDNLVFTHHWQVYLGPILEEKALIPKNNHVCVNILIPQSVEDAMDIGGHTEWLTMSLPLCEIPHTTFGTLSNASGSMNIYICFPRMIHRDEMMHRHANHIPKEVLDFFWEHVLLPAISECADVGSAPYVSLTLGEVWFKAQKGTKKRPGGPKAVPFSMDVLNKINYTMKEIIQGDPSHHANYGFFFFFIDCKGIKLWAKALLFQEDSSPIHALLNGIPVLDWPYMLLVDLGIGIHPKWDENLVGLWRPVCLEASFGAGSDFMQECMEAINMHSGEAKQRSYGVRDEYRMGGMAMEKIMDDLAHRMEDAWLMDPEKRPEPMSLEDAVKCWTLNTTFKTILACTFKPCDTEVPGSMGQVRSEYHGLMKDRTVLEQLEVTNHLAKIFSLLQTLPDTTKGSAKTPGMTWRVEDERVVPVTNQKFHKIKGISKEGEQCPARRKISQAVKSWNRVHMDLMEHAGYGELMSSKALLLEQPRLEQARN</sequence>
<proteinExistence type="predicted"/>
<organism evidence="1 2">
    <name type="scientific">Pisolithus microcarpus 441</name>
    <dbReference type="NCBI Taxonomy" id="765257"/>
    <lineage>
        <taxon>Eukaryota</taxon>
        <taxon>Fungi</taxon>
        <taxon>Dikarya</taxon>
        <taxon>Basidiomycota</taxon>
        <taxon>Agaricomycotina</taxon>
        <taxon>Agaricomycetes</taxon>
        <taxon>Agaricomycetidae</taxon>
        <taxon>Boletales</taxon>
        <taxon>Sclerodermatineae</taxon>
        <taxon>Pisolithaceae</taxon>
        <taxon>Pisolithus</taxon>
    </lineage>
</organism>
<dbReference type="AlphaFoldDB" id="A0A0C9YGV3"/>
<reference evidence="2" key="2">
    <citation type="submission" date="2015-01" db="EMBL/GenBank/DDBJ databases">
        <title>Evolutionary Origins and Diversification of the Mycorrhizal Mutualists.</title>
        <authorList>
            <consortium name="DOE Joint Genome Institute"/>
            <consortium name="Mycorrhizal Genomics Consortium"/>
            <person name="Kohler A."/>
            <person name="Kuo A."/>
            <person name="Nagy L.G."/>
            <person name="Floudas D."/>
            <person name="Copeland A."/>
            <person name="Barry K.W."/>
            <person name="Cichocki N."/>
            <person name="Veneault-Fourrey C."/>
            <person name="LaButti K."/>
            <person name="Lindquist E.A."/>
            <person name="Lipzen A."/>
            <person name="Lundell T."/>
            <person name="Morin E."/>
            <person name="Murat C."/>
            <person name="Riley R."/>
            <person name="Ohm R."/>
            <person name="Sun H."/>
            <person name="Tunlid A."/>
            <person name="Henrissat B."/>
            <person name="Grigoriev I.V."/>
            <person name="Hibbett D.S."/>
            <person name="Martin F."/>
        </authorList>
    </citation>
    <scope>NUCLEOTIDE SEQUENCE [LARGE SCALE GENOMIC DNA]</scope>
    <source>
        <strain evidence="2">441</strain>
    </source>
</reference>
<dbReference type="OrthoDB" id="3057432at2759"/>
<dbReference type="EMBL" id="KN833874">
    <property type="protein sequence ID" value="KIK15861.1"/>
    <property type="molecule type" value="Genomic_DNA"/>
</dbReference>
<dbReference type="HOGENOM" id="CLU_460123_0_0_1"/>
<gene>
    <name evidence="1" type="ORF">PISMIDRAFT_25214</name>
</gene>
<evidence type="ECO:0000313" key="1">
    <source>
        <dbReference type="EMBL" id="KIK15861.1"/>
    </source>
</evidence>
<name>A0A0C9YGV3_9AGAM</name>
<keyword evidence="2" id="KW-1185">Reference proteome</keyword>
<evidence type="ECO:0000313" key="2">
    <source>
        <dbReference type="Proteomes" id="UP000054018"/>
    </source>
</evidence>
<dbReference type="STRING" id="765257.A0A0C9YGV3"/>
<reference evidence="1 2" key="1">
    <citation type="submission" date="2014-04" db="EMBL/GenBank/DDBJ databases">
        <authorList>
            <consortium name="DOE Joint Genome Institute"/>
            <person name="Kuo A."/>
            <person name="Kohler A."/>
            <person name="Costa M.D."/>
            <person name="Nagy L.G."/>
            <person name="Floudas D."/>
            <person name="Copeland A."/>
            <person name="Barry K.W."/>
            <person name="Cichocki N."/>
            <person name="Veneault-Fourrey C."/>
            <person name="LaButti K."/>
            <person name="Lindquist E.A."/>
            <person name="Lipzen A."/>
            <person name="Lundell T."/>
            <person name="Morin E."/>
            <person name="Murat C."/>
            <person name="Sun H."/>
            <person name="Tunlid A."/>
            <person name="Henrissat B."/>
            <person name="Grigoriev I.V."/>
            <person name="Hibbett D.S."/>
            <person name="Martin F."/>
            <person name="Nordberg H.P."/>
            <person name="Cantor M.N."/>
            <person name="Hua S.X."/>
        </authorList>
    </citation>
    <scope>NUCLEOTIDE SEQUENCE [LARGE SCALE GENOMIC DNA]</scope>
    <source>
        <strain evidence="1 2">441</strain>
    </source>
</reference>